<feature type="compositionally biased region" description="Acidic residues" evidence="12">
    <location>
        <begin position="210"/>
        <end position="220"/>
    </location>
</feature>
<dbReference type="GO" id="GO:0005758">
    <property type="term" value="C:mitochondrial intermembrane space"/>
    <property type="evidence" value="ECO:0007669"/>
    <property type="project" value="TreeGrafter"/>
</dbReference>
<dbReference type="PANTHER" id="PTHR21622:SF0">
    <property type="entry name" value="COILED-COIL-HELIX-COILED-COIL-HELIX DOMAIN CONTAINING 4"/>
    <property type="match status" value="1"/>
</dbReference>
<dbReference type="InterPro" id="IPR039289">
    <property type="entry name" value="CHCHD4"/>
</dbReference>
<comment type="subcellular location">
    <subcellularLocation>
        <location evidence="2">Mitochondrion inner membrane</location>
        <topology evidence="2">Single-pass type II membrane protein</topology>
        <orientation evidence="2">Intermembrane side</orientation>
    </subcellularLocation>
</comment>
<reference evidence="14 15" key="1">
    <citation type="submission" date="2020-01" db="EMBL/GenBank/DDBJ databases">
        <authorList>
            <person name="Gupta K D."/>
        </authorList>
    </citation>
    <scope>NUCLEOTIDE SEQUENCE [LARGE SCALE GENOMIC DNA]</scope>
</reference>
<dbReference type="PANTHER" id="PTHR21622">
    <property type="entry name" value="COILED-COIL-HELIX-COILED-COIL-HELIX DOMAIN CONTAINING 4"/>
    <property type="match status" value="1"/>
</dbReference>
<comment type="caution">
    <text evidence="14">The sequence shown here is derived from an EMBL/GenBank/DDBJ whole genome shotgun (WGS) entry which is preliminary data.</text>
</comment>
<protein>
    <recommendedName>
        <fullName evidence="3">Mitochondrial intermembrane space import and assembly protein 40</fullName>
    </recommendedName>
    <alternativeName>
        <fullName evidence="11">Mitochondrial import inner membrane translocase TIM40</fullName>
    </alternativeName>
</protein>
<keyword evidence="10" id="KW-0676">Redox-active center</keyword>
<evidence type="ECO:0000256" key="8">
    <source>
        <dbReference type="ARBA" id="ARBA00023128"/>
    </source>
</evidence>
<dbReference type="GO" id="GO:0045041">
    <property type="term" value="P:protein import into mitochondrial intermembrane space"/>
    <property type="evidence" value="ECO:0007669"/>
    <property type="project" value="InterPro"/>
</dbReference>
<evidence type="ECO:0000313" key="14">
    <source>
        <dbReference type="EMBL" id="CAA7259125.1"/>
    </source>
</evidence>
<proteinExistence type="predicted"/>
<evidence type="ECO:0000259" key="13">
    <source>
        <dbReference type="Pfam" id="PF06747"/>
    </source>
</evidence>
<evidence type="ECO:0000256" key="9">
    <source>
        <dbReference type="ARBA" id="ARBA00023157"/>
    </source>
</evidence>
<dbReference type="InterPro" id="IPR010625">
    <property type="entry name" value="CHCH"/>
</dbReference>
<dbReference type="PROSITE" id="PS51808">
    <property type="entry name" value="CHCH"/>
    <property type="match status" value="1"/>
</dbReference>
<evidence type="ECO:0000256" key="11">
    <source>
        <dbReference type="ARBA" id="ARBA00033150"/>
    </source>
</evidence>
<organism evidence="14 15">
    <name type="scientific">Cyclocybe aegerita</name>
    <name type="common">Black poplar mushroom</name>
    <name type="synonym">Agrocybe aegerita</name>
    <dbReference type="NCBI Taxonomy" id="1973307"/>
    <lineage>
        <taxon>Eukaryota</taxon>
        <taxon>Fungi</taxon>
        <taxon>Dikarya</taxon>
        <taxon>Basidiomycota</taxon>
        <taxon>Agaricomycotina</taxon>
        <taxon>Agaricomycetes</taxon>
        <taxon>Agaricomycetidae</taxon>
        <taxon>Agaricales</taxon>
        <taxon>Agaricineae</taxon>
        <taxon>Bolbitiaceae</taxon>
        <taxon>Cyclocybe</taxon>
    </lineage>
</organism>
<dbReference type="Gene3D" id="1.10.287.2900">
    <property type="match status" value="1"/>
</dbReference>
<dbReference type="Pfam" id="PF06747">
    <property type="entry name" value="CHCH"/>
    <property type="match status" value="1"/>
</dbReference>
<sequence>MLASEGTVRLLSEIFRRHRLLSLNHVLPFDARTAKVAIGASAVTAAYLTWQLANESNHIALDSNSPLTKPSKPSLASSESVPKPTRQPETAPPSTPESSNAEASSSKNVDASSDTTLDEKPVISEETNGEQPPTEGGTPSQGAFNPETGEINWDCPCLGGMAHGPCGPEFREAFSCFVFSEAEPKGINCVEKFQGMQNCFRAHPDVYADEIMNDDDDEPANADGSNVPPPENSGEKLNGETSSDFVSDDKPLLDGASVKDT</sequence>
<dbReference type="EMBL" id="CACVBS010000013">
    <property type="protein sequence ID" value="CAA7259125.1"/>
    <property type="molecule type" value="Genomic_DNA"/>
</dbReference>
<evidence type="ECO:0000256" key="5">
    <source>
        <dbReference type="ARBA" id="ARBA00022927"/>
    </source>
</evidence>
<comment type="cofactor">
    <cofactor evidence="1">
        <name>Cu(2+)</name>
        <dbReference type="ChEBI" id="CHEBI:29036"/>
    </cofactor>
</comment>
<evidence type="ECO:0000313" key="15">
    <source>
        <dbReference type="Proteomes" id="UP000467700"/>
    </source>
</evidence>
<evidence type="ECO:0000256" key="10">
    <source>
        <dbReference type="ARBA" id="ARBA00023284"/>
    </source>
</evidence>
<evidence type="ECO:0000256" key="7">
    <source>
        <dbReference type="ARBA" id="ARBA00023010"/>
    </source>
</evidence>
<evidence type="ECO:0000256" key="2">
    <source>
        <dbReference type="ARBA" id="ARBA00004164"/>
    </source>
</evidence>
<keyword evidence="6" id="KW-0560">Oxidoreductase</keyword>
<evidence type="ECO:0000256" key="1">
    <source>
        <dbReference type="ARBA" id="ARBA00001973"/>
    </source>
</evidence>
<keyword evidence="5" id="KW-0653">Protein transport</keyword>
<feature type="compositionally biased region" description="Basic and acidic residues" evidence="12">
    <location>
        <begin position="247"/>
        <end position="261"/>
    </location>
</feature>
<keyword evidence="9" id="KW-1015">Disulfide bond</keyword>
<feature type="domain" description="CHCH" evidence="13">
    <location>
        <begin position="166"/>
        <end position="201"/>
    </location>
</feature>
<name>A0A8S0VQ88_CYCAE</name>
<keyword evidence="4" id="KW-0813">Transport</keyword>
<dbReference type="Proteomes" id="UP000467700">
    <property type="component" value="Unassembled WGS sequence"/>
</dbReference>
<accession>A0A8S0VQ88</accession>
<evidence type="ECO:0000256" key="3">
    <source>
        <dbReference type="ARBA" id="ARBA00013714"/>
    </source>
</evidence>
<keyword evidence="15" id="KW-1185">Reference proteome</keyword>
<dbReference type="OrthoDB" id="7481291at2759"/>
<keyword evidence="8" id="KW-0496">Mitochondrion</keyword>
<feature type="compositionally biased region" description="Low complexity" evidence="12">
    <location>
        <begin position="96"/>
        <end position="106"/>
    </location>
</feature>
<evidence type="ECO:0000256" key="4">
    <source>
        <dbReference type="ARBA" id="ARBA00022448"/>
    </source>
</evidence>
<feature type="region of interest" description="Disordered" evidence="12">
    <location>
        <begin position="210"/>
        <end position="261"/>
    </location>
</feature>
<dbReference type="GO" id="GO:0015035">
    <property type="term" value="F:protein-disulfide reductase activity"/>
    <property type="evidence" value="ECO:0007669"/>
    <property type="project" value="InterPro"/>
</dbReference>
<dbReference type="AlphaFoldDB" id="A0A8S0VQ88"/>
<gene>
    <name evidence="14" type="ORF">AAE3_LOCUS1267</name>
</gene>
<evidence type="ECO:0000256" key="6">
    <source>
        <dbReference type="ARBA" id="ARBA00023002"/>
    </source>
</evidence>
<keyword evidence="7" id="KW-0811">Translocation</keyword>
<dbReference type="GO" id="GO:0005743">
    <property type="term" value="C:mitochondrial inner membrane"/>
    <property type="evidence" value="ECO:0007669"/>
    <property type="project" value="UniProtKB-SubCell"/>
</dbReference>
<feature type="compositionally biased region" description="Polar residues" evidence="12">
    <location>
        <begin position="125"/>
        <end position="143"/>
    </location>
</feature>
<feature type="region of interest" description="Disordered" evidence="12">
    <location>
        <begin position="61"/>
        <end position="147"/>
    </location>
</feature>
<evidence type="ECO:0000256" key="12">
    <source>
        <dbReference type="SAM" id="MobiDB-lite"/>
    </source>
</evidence>